<reference evidence="1 2" key="1">
    <citation type="submission" date="2023-03" db="EMBL/GenBank/DDBJ databases">
        <title>Genome sequence of Lichtheimia ornata CBS 291.66.</title>
        <authorList>
            <person name="Mohabir J.T."/>
            <person name="Shea T.P."/>
            <person name="Kurbessoian T."/>
            <person name="Berby B."/>
            <person name="Fontaine J."/>
            <person name="Livny J."/>
            <person name="Gnirke A."/>
            <person name="Stajich J.E."/>
            <person name="Cuomo C.A."/>
        </authorList>
    </citation>
    <scope>NUCLEOTIDE SEQUENCE [LARGE SCALE GENOMIC DNA]</scope>
    <source>
        <strain evidence="1">CBS 291.66</strain>
    </source>
</reference>
<dbReference type="SUPFAM" id="SSF52047">
    <property type="entry name" value="RNI-like"/>
    <property type="match status" value="1"/>
</dbReference>
<dbReference type="InterPro" id="IPR032675">
    <property type="entry name" value="LRR_dom_sf"/>
</dbReference>
<dbReference type="EMBL" id="JARTCD010000210">
    <property type="protein sequence ID" value="KAJ8651420.1"/>
    <property type="molecule type" value="Genomic_DNA"/>
</dbReference>
<keyword evidence="2" id="KW-1185">Reference proteome</keyword>
<gene>
    <name evidence="1" type="ORF">O0I10_013039</name>
</gene>
<evidence type="ECO:0000313" key="2">
    <source>
        <dbReference type="Proteomes" id="UP001234581"/>
    </source>
</evidence>
<dbReference type="SUPFAM" id="SSF48452">
    <property type="entry name" value="TPR-like"/>
    <property type="match status" value="1"/>
</dbReference>
<dbReference type="Proteomes" id="UP001234581">
    <property type="component" value="Unassembled WGS sequence"/>
</dbReference>
<dbReference type="RefSeq" id="XP_058336335.1">
    <property type="nucleotide sequence ID" value="XM_058492900.1"/>
</dbReference>
<proteinExistence type="predicted"/>
<dbReference type="GeneID" id="83220351"/>
<sequence length="644" mass="73011">MTVVESIRWCELLGDPIVTVQHGNDGNRIATATETLQQTAQQFVKVLNERARLLSNSAQFDTALRDAAAIRALLPRSGLGYVCGGDVHCHQGRYAAAISIYDQGLVEVPESDPYYQQLQQHRIAAATNNKKRVDFISQLPLDTVITNIIPRMERPVYLDSNVLYEPLYVSRTWQERILQQSKDLKFRFRNHVDTFQKGHAQLVRFAPYVQTLNVCLLKNVHVGDLFSRAHFSNLKELDITCAHGTTPRLPLIHGLQMIADSLTHLAISQCPGLALRDILETCPNLVFLKTRDVDAFMPLSSSYPKIKHLELHEELDRIHTHEHMVDVLSRFPSLRMLKITPMPATTILPILRKHCPYLEAISLECRSPDFDVTTANDHPNRRGITSAYLGGDDFYYQDHLIEFLYEQRNSLEIFDFRGTLEVNNALWEISNDGRVKPPSTPLRLANDLSSPLSFTQLVDLRFTNTHPSSGVPMILWIVLNAPNLSAIHLPHSHFQPAVVQAMIKLKHLHKVQIEHQNDIDDIEDTDDDVINAMYEYSIIDEVDDNIDDDDDDDDDDGIHQFFAHHVALGDRSTLEHVVVRMYSLDAHQQTWLPLLSRLTCLKILELCGGSRHNCTVADNCIPILKRIHLGCPAHGKAPSWLGNP</sequence>
<evidence type="ECO:0000313" key="1">
    <source>
        <dbReference type="EMBL" id="KAJ8651420.1"/>
    </source>
</evidence>
<protein>
    <submittedName>
        <fullName evidence="1">Uncharacterized protein</fullName>
    </submittedName>
</protein>
<dbReference type="Gene3D" id="3.80.10.10">
    <property type="entry name" value="Ribonuclease Inhibitor"/>
    <property type="match status" value="1"/>
</dbReference>
<dbReference type="AlphaFoldDB" id="A0AAD7US53"/>
<dbReference type="Gene3D" id="1.25.40.10">
    <property type="entry name" value="Tetratricopeptide repeat domain"/>
    <property type="match status" value="1"/>
</dbReference>
<name>A0AAD7US53_9FUNG</name>
<dbReference type="InterPro" id="IPR011990">
    <property type="entry name" value="TPR-like_helical_dom_sf"/>
</dbReference>
<comment type="caution">
    <text evidence="1">The sequence shown here is derived from an EMBL/GenBank/DDBJ whole genome shotgun (WGS) entry which is preliminary data.</text>
</comment>
<organism evidence="1 2">
    <name type="scientific">Lichtheimia ornata</name>
    <dbReference type="NCBI Taxonomy" id="688661"/>
    <lineage>
        <taxon>Eukaryota</taxon>
        <taxon>Fungi</taxon>
        <taxon>Fungi incertae sedis</taxon>
        <taxon>Mucoromycota</taxon>
        <taxon>Mucoromycotina</taxon>
        <taxon>Mucoromycetes</taxon>
        <taxon>Mucorales</taxon>
        <taxon>Lichtheimiaceae</taxon>
        <taxon>Lichtheimia</taxon>
    </lineage>
</organism>
<accession>A0AAD7US53</accession>